<dbReference type="SUPFAM" id="SSF52788">
    <property type="entry name" value="Phosphotyrosine protein phosphatases I"/>
    <property type="match status" value="1"/>
</dbReference>
<evidence type="ECO:0000313" key="3">
    <source>
        <dbReference type="EMBL" id="OGH00831.1"/>
    </source>
</evidence>
<sequence length="145" mass="16253">MKILVLCSTNSVRSQMAEAFLESLDPRLEVNSAGTRPKASVHPLAIRVMHEKGWSMLGQQTKRVEHFFGQHFDYLITLCQAARNDCLTFPGEVSHRVHFNLADPAQIAGNPEIQLGSFREVRDQLMEFLKNLYAQEMAPKLAAGG</sequence>
<dbReference type="CDD" id="cd16345">
    <property type="entry name" value="LMWP_ArsC"/>
    <property type="match status" value="1"/>
</dbReference>
<organism evidence="3 4">
    <name type="scientific">Candidatus Lambdaproteobacteria bacterium RIFOXYD2_FULL_56_26</name>
    <dbReference type="NCBI Taxonomy" id="1817773"/>
    <lineage>
        <taxon>Bacteria</taxon>
        <taxon>Pseudomonadati</taxon>
        <taxon>Pseudomonadota</taxon>
        <taxon>Candidatus Lambdaproteobacteria</taxon>
    </lineage>
</organism>
<gene>
    <name evidence="3" type="ORF">A2557_03920</name>
</gene>
<evidence type="ECO:0000259" key="2">
    <source>
        <dbReference type="SMART" id="SM00226"/>
    </source>
</evidence>
<evidence type="ECO:0000313" key="4">
    <source>
        <dbReference type="Proteomes" id="UP000177583"/>
    </source>
</evidence>
<reference evidence="3 4" key="1">
    <citation type="journal article" date="2016" name="Nat. Commun.">
        <title>Thousands of microbial genomes shed light on interconnected biogeochemical processes in an aquifer system.</title>
        <authorList>
            <person name="Anantharaman K."/>
            <person name="Brown C.T."/>
            <person name="Hug L.A."/>
            <person name="Sharon I."/>
            <person name="Castelle C.J."/>
            <person name="Probst A.J."/>
            <person name="Thomas B.C."/>
            <person name="Singh A."/>
            <person name="Wilkins M.J."/>
            <person name="Karaoz U."/>
            <person name="Brodie E.L."/>
            <person name="Williams K.H."/>
            <person name="Hubbard S.S."/>
            <person name="Banfield J.F."/>
        </authorList>
    </citation>
    <scope>NUCLEOTIDE SEQUENCE [LARGE SCALE GENOMIC DNA]</scope>
</reference>
<keyword evidence="1" id="KW-0059">Arsenical resistance</keyword>
<dbReference type="SMART" id="SM00226">
    <property type="entry name" value="LMWPc"/>
    <property type="match status" value="1"/>
</dbReference>
<evidence type="ECO:0000256" key="1">
    <source>
        <dbReference type="ARBA" id="ARBA00022849"/>
    </source>
</evidence>
<proteinExistence type="predicted"/>
<feature type="domain" description="Phosphotyrosine protein phosphatase I" evidence="2">
    <location>
        <begin position="1"/>
        <end position="135"/>
    </location>
</feature>
<accession>A0A1F6GS55</accession>
<dbReference type="InterPro" id="IPR023485">
    <property type="entry name" value="Ptyr_pPase"/>
</dbReference>
<protein>
    <recommendedName>
        <fullName evidence="2">Phosphotyrosine protein phosphatase I domain-containing protein</fullName>
    </recommendedName>
</protein>
<dbReference type="PANTHER" id="PTHR43428">
    <property type="entry name" value="ARSENATE REDUCTASE"/>
    <property type="match status" value="1"/>
</dbReference>
<dbReference type="PANTHER" id="PTHR43428:SF1">
    <property type="entry name" value="ARSENATE REDUCTASE"/>
    <property type="match status" value="1"/>
</dbReference>
<dbReference type="Gene3D" id="3.40.50.2300">
    <property type="match status" value="1"/>
</dbReference>
<dbReference type="Pfam" id="PF01451">
    <property type="entry name" value="LMWPc"/>
    <property type="match status" value="1"/>
</dbReference>
<dbReference type="InterPro" id="IPR036196">
    <property type="entry name" value="Ptyr_pPase_sf"/>
</dbReference>
<dbReference type="Proteomes" id="UP000177583">
    <property type="component" value="Unassembled WGS sequence"/>
</dbReference>
<dbReference type="AlphaFoldDB" id="A0A1F6GS55"/>
<name>A0A1F6GS55_9PROT</name>
<dbReference type="GO" id="GO:0046685">
    <property type="term" value="P:response to arsenic-containing substance"/>
    <property type="evidence" value="ECO:0007669"/>
    <property type="project" value="UniProtKB-KW"/>
</dbReference>
<comment type="caution">
    <text evidence="3">The sequence shown here is derived from an EMBL/GenBank/DDBJ whole genome shotgun (WGS) entry which is preliminary data.</text>
</comment>
<dbReference type="EMBL" id="MFNF01000042">
    <property type="protein sequence ID" value="OGH00831.1"/>
    <property type="molecule type" value="Genomic_DNA"/>
</dbReference>